<reference evidence="1" key="2">
    <citation type="journal article" date="2015" name="Fish Shellfish Immunol.">
        <title>Early steps in the European eel (Anguilla anguilla)-Vibrio vulnificus interaction in the gills: Role of the RtxA13 toxin.</title>
        <authorList>
            <person name="Callol A."/>
            <person name="Pajuelo D."/>
            <person name="Ebbesson L."/>
            <person name="Teles M."/>
            <person name="MacKenzie S."/>
            <person name="Amaro C."/>
        </authorList>
    </citation>
    <scope>NUCLEOTIDE SEQUENCE</scope>
</reference>
<accession>A0A0E9SUA5</accession>
<proteinExistence type="predicted"/>
<organism evidence="1">
    <name type="scientific">Anguilla anguilla</name>
    <name type="common">European freshwater eel</name>
    <name type="synonym">Muraena anguilla</name>
    <dbReference type="NCBI Taxonomy" id="7936"/>
    <lineage>
        <taxon>Eukaryota</taxon>
        <taxon>Metazoa</taxon>
        <taxon>Chordata</taxon>
        <taxon>Craniata</taxon>
        <taxon>Vertebrata</taxon>
        <taxon>Euteleostomi</taxon>
        <taxon>Actinopterygii</taxon>
        <taxon>Neopterygii</taxon>
        <taxon>Teleostei</taxon>
        <taxon>Anguilliformes</taxon>
        <taxon>Anguillidae</taxon>
        <taxon>Anguilla</taxon>
    </lineage>
</organism>
<dbReference type="EMBL" id="GBXM01063633">
    <property type="protein sequence ID" value="JAH44944.1"/>
    <property type="molecule type" value="Transcribed_RNA"/>
</dbReference>
<protein>
    <submittedName>
        <fullName evidence="1">Uncharacterized protein</fullName>
    </submittedName>
</protein>
<name>A0A0E9SUA5_ANGAN</name>
<reference evidence="1" key="1">
    <citation type="submission" date="2014-11" db="EMBL/GenBank/DDBJ databases">
        <authorList>
            <person name="Amaro Gonzalez C."/>
        </authorList>
    </citation>
    <scope>NUCLEOTIDE SEQUENCE</scope>
</reference>
<evidence type="ECO:0000313" key="1">
    <source>
        <dbReference type="EMBL" id="JAH44944.1"/>
    </source>
</evidence>
<dbReference type="AlphaFoldDB" id="A0A0E9SUA5"/>
<sequence length="38" mass="4482">MYIQGNYANFFVHFVYSHSYLLVQMTTVVELQLSPVIE</sequence>